<comment type="caution">
    <text evidence="2">The sequence shown here is derived from an EMBL/GenBank/DDBJ whole genome shotgun (WGS) entry which is preliminary data.</text>
</comment>
<feature type="compositionally biased region" description="Polar residues" evidence="1">
    <location>
        <begin position="881"/>
        <end position="893"/>
    </location>
</feature>
<sequence length="1043" mass="115940">MSAAEILESCKVLFSSGQVVEVRALSDTGTFSGYYNDFEKLAADTETLDSTPQFKGIYFTLNPVNPALLARKVNRVSKQGKSDASTSDQDITRRVWFPVDIDPTRPSGISSSNMEHGEALVKAAKIKGFLSEMGWPAPILADSGNGAHLLYRIDLPNDKESTELVKDCLTTLSQFFSDEKSSVDTANHNASRIWKLYGTVSRKGDHTEDRPHRRSEILDCPEEFRQVPVSDLMLLASLKKEDESKKNPTSRISGADTTGSIDLSDWLSSHGIGYEEKSYSGGRLFVLDDCPFSGAHKDGAYAIQFSSGAIFAGCHHNSCGAGQQRWAELREMYEGVREGGAKRRPSQMTSEEYDQKRRQDARTRAQSKNEYYGNVPAEVKSAIGEALGCGPANEAESDHIVDVNKMVDHTAEAARVLREGDPIQYILDSFAADHEGDEVVARCLIMSFASRSVINSNGLHVLVTGESGKGKSHAFDTMIQHIPKEYRLDGRLSDKALFYAEDLRAGSAICLDDISLSEQMQETLKGVTTSFKKPFIYRTVNKDRKGQTCVIPERCVWWVAKMDGTGDDQVWNRMLTCWIDDSPEQDEKVLTRELFAAAQLPDETEHVRDEMIVCQHIWAQLLPAHVVIPYAEQIRFSSVANRRNPGMLLDLVKSIAIIHQYQREETELKVGRVIHATTDDFKIACQMYQALNGESGGQMSKLTRSESELIQAIEKTHRYEFTVTELRDLLPDKSYNAIRKLLNGGSSHQAHYSGLLEKCPAISVLDRTDTSENGGTSRRQKVYYWDHDRYTAWASGGGCWLDRSNDHDDDTGGSGGSGRKGGGSLPPHNGDQIEDDSTKNNNKNNFYYNERKDENLQSTHEPAIMYDSAPETFRLSATMDQNISSGSSSPADSKNSDGLIGGSVPPVSATTPPVPPVERVALSQIDPDDYTPINGVWSGPCAVCGGKWVQYTEKVTPAMKEEKRFTTRKICQKCRDKARDKISKTFTVLPGTVNISGMVRTNGPRGRCDVCHQNEMKWYDKENYLGLCDNCFSREQERQGMSV</sequence>
<feature type="region of interest" description="Disordered" evidence="1">
    <location>
        <begin position="337"/>
        <end position="367"/>
    </location>
</feature>
<feature type="compositionally biased region" description="Gly residues" evidence="1">
    <location>
        <begin position="812"/>
        <end position="824"/>
    </location>
</feature>
<protein>
    <submittedName>
        <fullName evidence="2">Uncharacterized protein</fullName>
    </submittedName>
</protein>
<proteinExistence type="predicted"/>
<name>A0A2V2N9F2_9EURY</name>
<gene>
    <name evidence="2" type="ORF">DLD82_04235</name>
</gene>
<evidence type="ECO:0000313" key="2">
    <source>
        <dbReference type="EMBL" id="PWR75350.1"/>
    </source>
</evidence>
<keyword evidence="3" id="KW-1185">Reference proteome</keyword>
<feature type="compositionally biased region" description="Basic and acidic residues" evidence="1">
    <location>
        <begin position="353"/>
        <end position="363"/>
    </location>
</feature>
<feature type="region of interest" description="Disordered" evidence="1">
    <location>
        <begin position="881"/>
        <end position="913"/>
    </location>
</feature>
<evidence type="ECO:0000313" key="3">
    <source>
        <dbReference type="Proteomes" id="UP000245934"/>
    </source>
</evidence>
<organism evidence="2 3">
    <name type="scientific">Methanospirillum stamsii</name>
    <dbReference type="NCBI Taxonomy" id="1277351"/>
    <lineage>
        <taxon>Archaea</taxon>
        <taxon>Methanobacteriati</taxon>
        <taxon>Methanobacteriota</taxon>
        <taxon>Stenosarchaea group</taxon>
        <taxon>Methanomicrobia</taxon>
        <taxon>Methanomicrobiales</taxon>
        <taxon>Methanospirillaceae</taxon>
        <taxon>Methanospirillum</taxon>
    </lineage>
</organism>
<dbReference type="GeneID" id="97609754"/>
<dbReference type="OrthoDB" id="117814at2157"/>
<dbReference type="AlphaFoldDB" id="A0A2V2N9F2"/>
<dbReference type="RefSeq" id="WP_109939869.1">
    <property type="nucleotide sequence ID" value="NZ_CP176366.1"/>
</dbReference>
<reference evidence="2 3" key="1">
    <citation type="submission" date="2018-05" db="EMBL/GenBank/DDBJ databases">
        <title>Draft genome of Methanospirillum stamsii Pt1.</title>
        <authorList>
            <person name="Dueholm M.S."/>
            <person name="Nielsen P.H."/>
            <person name="Bakmann L.F."/>
            <person name="Otzen D.E."/>
        </authorList>
    </citation>
    <scope>NUCLEOTIDE SEQUENCE [LARGE SCALE GENOMIC DNA]</scope>
    <source>
        <strain evidence="2 3">Pt1</strain>
    </source>
</reference>
<dbReference type="Proteomes" id="UP000245934">
    <property type="component" value="Unassembled WGS sequence"/>
</dbReference>
<accession>A0A2V2N9F2</accession>
<feature type="region of interest" description="Disordered" evidence="1">
    <location>
        <begin position="805"/>
        <end position="846"/>
    </location>
</feature>
<evidence type="ECO:0000256" key="1">
    <source>
        <dbReference type="SAM" id="MobiDB-lite"/>
    </source>
</evidence>
<dbReference type="EMBL" id="QGMZ01000010">
    <property type="protein sequence ID" value="PWR75350.1"/>
    <property type="molecule type" value="Genomic_DNA"/>
</dbReference>